<dbReference type="SUPFAM" id="SSF53335">
    <property type="entry name" value="S-adenosyl-L-methionine-dependent methyltransferases"/>
    <property type="match status" value="1"/>
</dbReference>
<gene>
    <name evidence="5" type="ORF">PCOR1329_LOCUS67777</name>
</gene>
<organism evidence="5 6">
    <name type="scientific">Prorocentrum cordatum</name>
    <dbReference type="NCBI Taxonomy" id="2364126"/>
    <lineage>
        <taxon>Eukaryota</taxon>
        <taxon>Sar</taxon>
        <taxon>Alveolata</taxon>
        <taxon>Dinophyceae</taxon>
        <taxon>Prorocentrales</taxon>
        <taxon>Prorocentraceae</taxon>
        <taxon>Prorocentrum</taxon>
    </lineage>
</organism>
<reference evidence="5" key="1">
    <citation type="submission" date="2023-10" db="EMBL/GenBank/DDBJ databases">
        <authorList>
            <person name="Chen Y."/>
            <person name="Shah S."/>
            <person name="Dougan E. K."/>
            <person name="Thang M."/>
            <person name="Chan C."/>
        </authorList>
    </citation>
    <scope>NUCLEOTIDE SEQUENCE [LARGE SCALE GENOMIC DNA]</scope>
</reference>
<evidence type="ECO:0000256" key="4">
    <source>
        <dbReference type="ARBA" id="ARBA00022691"/>
    </source>
</evidence>
<proteinExistence type="predicted"/>
<name>A0ABN9WIV1_9DINO</name>
<evidence type="ECO:0000256" key="1">
    <source>
        <dbReference type="ARBA" id="ARBA00011975"/>
    </source>
</evidence>
<keyword evidence="3" id="KW-0808">Transferase</keyword>
<dbReference type="Proteomes" id="UP001189429">
    <property type="component" value="Unassembled WGS sequence"/>
</dbReference>
<dbReference type="EMBL" id="CAUYUJ010018804">
    <property type="protein sequence ID" value="CAK0886434.1"/>
    <property type="molecule type" value="Genomic_DNA"/>
</dbReference>
<evidence type="ECO:0000313" key="5">
    <source>
        <dbReference type="EMBL" id="CAK0886434.1"/>
    </source>
</evidence>
<keyword evidence="6" id="KW-1185">Reference proteome</keyword>
<evidence type="ECO:0000313" key="6">
    <source>
        <dbReference type="Proteomes" id="UP001189429"/>
    </source>
</evidence>
<dbReference type="InterPro" id="IPR029063">
    <property type="entry name" value="SAM-dependent_MTases_sf"/>
</dbReference>
<evidence type="ECO:0000256" key="3">
    <source>
        <dbReference type="ARBA" id="ARBA00022679"/>
    </source>
</evidence>
<comment type="caution">
    <text evidence="5">The sequence shown here is derived from an EMBL/GenBank/DDBJ whole genome shotgun (WGS) entry which is preliminary data.</text>
</comment>
<dbReference type="Pfam" id="PF00145">
    <property type="entry name" value="DNA_methylase"/>
    <property type="match status" value="1"/>
</dbReference>
<protein>
    <recommendedName>
        <fullName evidence="1">DNA (cytosine-5-)-methyltransferase</fullName>
        <ecNumber evidence="1">2.1.1.37</ecNumber>
    </recommendedName>
</protein>
<dbReference type="InterPro" id="IPR001525">
    <property type="entry name" value="C5_MeTfrase"/>
</dbReference>
<dbReference type="PANTHER" id="PTHR23068:SF25">
    <property type="entry name" value="DNA (CYTOSINE-5)-METHYLTRANSFERASE DRM2"/>
    <property type="match status" value="1"/>
</dbReference>
<keyword evidence="2" id="KW-0489">Methyltransferase</keyword>
<dbReference type="Gene3D" id="3.40.50.150">
    <property type="entry name" value="Vaccinia Virus protein VP39"/>
    <property type="match status" value="1"/>
</dbReference>
<dbReference type="EC" id="2.1.1.37" evidence="1"/>
<dbReference type="PANTHER" id="PTHR23068">
    <property type="entry name" value="DNA CYTOSINE-5- -METHYLTRANSFERASE 3-RELATED"/>
    <property type="match status" value="1"/>
</dbReference>
<dbReference type="InterPro" id="IPR050390">
    <property type="entry name" value="C5-Methyltransferase"/>
</dbReference>
<keyword evidence="4" id="KW-0949">S-adenosyl-L-methionine</keyword>
<accession>A0ABN9WIV1</accession>
<evidence type="ECO:0000256" key="2">
    <source>
        <dbReference type="ARBA" id="ARBA00022603"/>
    </source>
</evidence>
<sequence>MAHSEDAPLGSPECPTREPEPFVLLALFDGIRGCSVALQSLGLLPHADYSSEVDSNCQRLIAQRFPQCVQLGDIRKIDAVVLERLVDEHGTAKPWLVVGGSPCQDLSKRKRRTGRSILIIEVENCSRSRTCQDAAGR</sequence>